<reference evidence="1 2" key="1">
    <citation type="submission" date="2024-01" db="EMBL/GenBank/DDBJ databases">
        <title>A draft genome for a cacao thread blight-causing isolate of Paramarasmius palmivorus.</title>
        <authorList>
            <person name="Baruah I.K."/>
            <person name="Bukari Y."/>
            <person name="Amoako-Attah I."/>
            <person name="Meinhardt L.W."/>
            <person name="Bailey B.A."/>
            <person name="Cohen S.P."/>
        </authorList>
    </citation>
    <scope>NUCLEOTIDE SEQUENCE [LARGE SCALE GENOMIC DNA]</scope>
    <source>
        <strain evidence="1 2">GH-12</strain>
    </source>
</reference>
<dbReference type="SUPFAM" id="SSF51445">
    <property type="entry name" value="(Trans)glycosidases"/>
    <property type="match status" value="1"/>
</dbReference>
<dbReference type="AlphaFoldDB" id="A0AAW0E667"/>
<protein>
    <recommendedName>
        <fullName evidence="3">Chitinase</fullName>
    </recommendedName>
</protein>
<evidence type="ECO:0000313" key="2">
    <source>
        <dbReference type="Proteomes" id="UP001383192"/>
    </source>
</evidence>
<dbReference type="Gene3D" id="3.20.20.80">
    <property type="entry name" value="Glycosidases"/>
    <property type="match status" value="1"/>
</dbReference>
<sequence>MRTLMPSTPAMAKAETLAYQFHEAIEDAASSGTVYPYPCTCCTLVGPIDNSGLFSPGKYGGGAYLTVHNSVGSLIDWYNVQFYNQGTSEYTTCSNLLTTSSNTWPKTALFQIAASGVPLSKLVIGKPATTGDANNGYIDANTLATCLQTAKNQGWNGGAMAWQYPHAGSSWITTVRSKSWPV</sequence>
<name>A0AAW0E667_9AGAR</name>
<gene>
    <name evidence="1" type="ORF">VNI00_000756</name>
</gene>
<evidence type="ECO:0008006" key="3">
    <source>
        <dbReference type="Google" id="ProtNLM"/>
    </source>
</evidence>
<dbReference type="InterPro" id="IPR017853">
    <property type="entry name" value="GH"/>
</dbReference>
<keyword evidence="2" id="KW-1185">Reference proteome</keyword>
<dbReference type="Proteomes" id="UP001383192">
    <property type="component" value="Unassembled WGS sequence"/>
</dbReference>
<proteinExistence type="predicted"/>
<evidence type="ECO:0000313" key="1">
    <source>
        <dbReference type="EMBL" id="KAK7061021.1"/>
    </source>
</evidence>
<organism evidence="1 2">
    <name type="scientific">Paramarasmius palmivorus</name>
    <dbReference type="NCBI Taxonomy" id="297713"/>
    <lineage>
        <taxon>Eukaryota</taxon>
        <taxon>Fungi</taxon>
        <taxon>Dikarya</taxon>
        <taxon>Basidiomycota</taxon>
        <taxon>Agaricomycotina</taxon>
        <taxon>Agaricomycetes</taxon>
        <taxon>Agaricomycetidae</taxon>
        <taxon>Agaricales</taxon>
        <taxon>Marasmiineae</taxon>
        <taxon>Marasmiaceae</taxon>
        <taxon>Paramarasmius</taxon>
    </lineage>
</organism>
<comment type="caution">
    <text evidence="1">The sequence shown here is derived from an EMBL/GenBank/DDBJ whole genome shotgun (WGS) entry which is preliminary data.</text>
</comment>
<dbReference type="EMBL" id="JAYKXP010000002">
    <property type="protein sequence ID" value="KAK7061021.1"/>
    <property type="molecule type" value="Genomic_DNA"/>
</dbReference>
<accession>A0AAW0E667</accession>